<dbReference type="CDD" id="cd16917">
    <property type="entry name" value="HATPase_UhpB-NarQ-NarX-like"/>
    <property type="match status" value="1"/>
</dbReference>
<dbReference type="PIRSF" id="PIRSF037431">
    <property type="entry name" value="STHK_LiaS"/>
    <property type="match status" value="1"/>
</dbReference>
<dbReference type="EMBL" id="SLUB01000108">
    <property type="protein sequence ID" value="THE09096.1"/>
    <property type="molecule type" value="Genomic_DNA"/>
</dbReference>
<keyword evidence="12 13" id="KW-0472">Membrane</keyword>
<dbReference type="InterPro" id="IPR005467">
    <property type="entry name" value="His_kinase_dom"/>
</dbReference>
<evidence type="ECO:0000256" key="4">
    <source>
        <dbReference type="ARBA" id="ARBA00022553"/>
    </source>
</evidence>
<name>A0A4S3PJE1_9BACI</name>
<keyword evidence="5 13" id="KW-0808">Transferase</keyword>
<dbReference type="GO" id="GO:0005524">
    <property type="term" value="F:ATP binding"/>
    <property type="evidence" value="ECO:0007669"/>
    <property type="project" value="UniProtKB-UniRule"/>
</dbReference>
<comment type="catalytic activity">
    <reaction evidence="1 13">
        <text>ATP + protein L-histidine = ADP + protein N-phospho-L-histidine.</text>
        <dbReference type="EC" id="2.7.13.3"/>
    </reaction>
</comment>
<dbReference type="InterPro" id="IPR011712">
    <property type="entry name" value="Sig_transdc_His_kin_sub3_dim/P"/>
</dbReference>
<accession>A0A4S3PJE1</accession>
<dbReference type="SUPFAM" id="SSF55874">
    <property type="entry name" value="ATPase domain of HSP90 chaperone/DNA topoisomerase II/histidine kinase"/>
    <property type="match status" value="1"/>
</dbReference>
<organism evidence="16 17">
    <name type="scientific">Bacillus timonensis</name>
    <dbReference type="NCBI Taxonomy" id="1033734"/>
    <lineage>
        <taxon>Bacteria</taxon>
        <taxon>Bacillati</taxon>
        <taxon>Bacillota</taxon>
        <taxon>Bacilli</taxon>
        <taxon>Bacillales</taxon>
        <taxon>Bacillaceae</taxon>
        <taxon>Bacillus</taxon>
    </lineage>
</organism>
<dbReference type="PROSITE" id="PS50109">
    <property type="entry name" value="HIS_KIN"/>
    <property type="match status" value="1"/>
</dbReference>
<feature type="transmembrane region" description="Helical" evidence="14">
    <location>
        <begin position="7"/>
        <end position="28"/>
    </location>
</feature>
<gene>
    <name evidence="16" type="ORF">E1I69_23765</name>
</gene>
<dbReference type="Gene3D" id="3.30.565.10">
    <property type="entry name" value="Histidine kinase-like ATPase, C-terminal domain"/>
    <property type="match status" value="1"/>
</dbReference>
<keyword evidence="7 13" id="KW-0547">Nucleotide-binding</keyword>
<dbReference type="PANTHER" id="PTHR24421:SF37">
    <property type="entry name" value="SENSOR HISTIDINE KINASE NARS"/>
    <property type="match status" value="1"/>
</dbReference>
<evidence type="ECO:0000256" key="1">
    <source>
        <dbReference type="ARBA" id="ARBA00000085"/>
    </source>
</evidence>
<dbReference type="InterPro" id="IPR003594">
    <property type="entry name" value="HATPase_dom"/>
</dbReference>
<dbReference type="GO" id="GO:0005886">
    <property type="term" value="C:plasma membrane"/>
    <property type="evidence" value="ECO:0007669"/>
    <property type="project" value="UniProtKB-SubCell"/>
</dbReference>
<keyword evidence="4" id="KW-0597">Phosphoprotein</keyword>
<dbReference type="GO" id="GO:0046983">
    <property type="term" value="F:protein dimerization activity"/>
    <property type="evidence" value="ECO:0007669"/>
    <property type="project" value="InterPro"/>
</dbReference>
<protein>
    <recommendedName>
        <fullName evidence="13">Sensor histidine kinase</fullName>
        <ecNumber evidence="13">2.7.13.3</ecNumber>
    </recommendedName>
</protein>
<evidence type="ECO:0000256" key="8">
    <source>
        <dbReference type="ARBA" id="ARBA00022777"/>
    </source>
</evidence>
<dbReference type="GO" id="GO:0000155">
    <property type="term" value="F:phosphorelay sensor kinase activity"/>
    <property type="evidence" value="ECO:0007669"/>
    <property type="project" value="UniProtKB-UniRule"/>
</dbReference>
<evidence type="ECO:0000256" key="13">
    <source>
        <dbReference type="PIRNR" id="PIRNR037431"/>
    </source>
</evidence>
<dbReference type="Gene3D" id="1.20.5.1930">
    <property type="match status" value="1"/>
</dbReference>
<dbReference type="InterPro" id="IPR036890">
    <property type="entry name" value="HATPase_C_sf"/>
</dbReference>
<dbReference type="Pfam" id="PF07730">
    <property type="entry name" value="HisKA_3"/>
    <property type="match status" value="1"/>
</dbReference>
<dbReference type="OrthoDB" id="9795828at2"/>
<evidence type="ECO:0000259" key="15">
    <source>
        <dbReference type="PROSITE" id="PS50109"/>
    </source>
</evidence>
<evidence type="ECO:0000256" key="14">
    <source>
        <dbReference type="SAM" id="Phobius"/>
    </source>
</evidence>
<dbReference type="AlphaFoldDB" id="A0A4S3PJE1"/>
<evidence type="ECO:0000256" key="2">
    <source>
        <dbReference type="ARBA" id="ARBA00004651"/>
    </source>
</evidence>
<feature type="transmembrane region" description="Helical" evidence="14">
    <location>
        <begin position="48"/>
        <end position="71"/>
    </location>
</feature>
<evidence type="ECO:0000256" key="7">
    <source>
        <dbReference type="ARBA" id="ARBA00022741"/>
    </source>
</evidence>
<keyword evidence="8 13" id="KW-0418">Kinase</keyword>
<comment type="subcellular location">
    <subcellularLocation>
        <location evidence="2 13">Cell membrane</location>
        <topology evidence="2 13">Multi-pass membrane protein</topology>
    </subcellularLocation>
</comment>
<evidence type="ECO:0000256" key="10">
    <source>
        <dbReference type="ARBA" id="ARBA00022989"/>
    </source>
</evidence>
<evidence type="ECO:0000256" key="12">
    <source>
        <dbReference type="ARBA" id="ARBA00023136"/>
    </source>
</evidence>
<keyword evidence="10 14" id="KW-1133">Transmembrane helix</keyword>
<dbReference type="InterPro" id="IPR017202">
    <property type="entry name" value="LiaS/VraS"/>
</dbReference>
<sequence length="346" mass="39530">MSTVKRQIIVGICVSVFLFVAAHVIMFMAFPLAKWAELWQTQLMDLPYIILAISLSLIAGLIFGMISGVIWRKQLLSLSDAVYQIEQGRTLPEIPENQTAEITTIWERIKKVQTHIAEQTKLSQKLANEKAEDQEKRMQKIVSEERNRLARELHDSVSQQLFAASMMMSAINESRTNTNDRETKQFKLVEEMIQQSQLEMRALLLHLRPVALKGKTLQEGIGELLVELEQKVPVSIEKKIEEFQIDKGIEDHLFRILQESVSNTLRHSKANQLEVLLIKRDDFVILRIVDDGIGFDVEQAKTGSYGLQNMYERAVEIGGTMRIVSLKEKGTRIEVKVPMLEGDEND</sequence>
<comment type="caution">
    <text evidence="16">The sequence shown here is derived from an EMBL/GenBank/DDBJ whole genome shotgun (WGS) entry which is preliminary data.</text>
</comment>
<evidence type="ECO:0000256" key="11">
    <source>
        <dbReference type="ARBA" id="ARBA00023012"/>
    </source>
</evidence>
<dbReference type="STRING" id="1033734.GCA_000285535_03187"/>
<evidence type="ECO:0000313" key="17">
    <source>
        <dbReference type="Proteomes" id="UP000306477"/>
    </source>
</evidence>
<dbReference type="EC" id="2.7.13.3" evidence="13"/>
<evidence type="ECO:0000256" key="9">
    <source>
        <dbReference type="ARBA" id="ARBA00022840"/>
    </source>
</evidence>
<evidence type="ECO:0000256" key="3">
    <source>
        <dbReference type="ARBA" id="ARBA00022475"/>
    </source>
</evidence>
<dbReference type="PANTHER" id="PTHR24421">
    <property type="entry name" value="NITRATE/NITRITE SENSOR PROTEIN NARX-RELATED"/>
    <property type="match status" value="1"/>
</dbReference>
<evidence type="ECO:0000313" key="16">
    <source>
        <dbReference type="EMBL" id="THE09096.1"/>
    </source>
</evidence>
<reference evidence="16 17" key="1">
    <citation type="journal article" date="2019" name="Indoor Air">
        <title>Impacts of indoor surface finishes on bacterial viability.</title>
        <authorList>
            <person name="Hu J."/>
            <person name="Maamar S.B."/>
            <person name="Glawe A.J."/>
            <person name="Gottel N."/>
            <person name="Gilbert J.A."/>
            <person name="Hartmann E.M."/>
        </authorList>
    </citation>
    <scope>NUCLEOTIDE SEQUENCE [LARGE SCALE GENOMIC DNA]</scope>
    <source>
        <strain evidence="16 17">AF060A6</strain>
    </source>
</reference>
<keyword evidence="6 14" id="KW-0812">Transmembrane</keyword>
<dbReference type="SMART" id="SM00387">
    <property type="entry name" value="HATPase_c"/>
    <property type="match status" value="1"/>
</dbReference>
<feature type="domain" description="Histidine kinase" evidence="15">
    <location>
        <begin position="148"/>
        <end position="341"/>
    </location>
</feature>
<keyword evidence="17" id="KW-1185">Reference proteome</keyword>
<dbReference type="InterPro" id="IPR050482">
    <property type="entry name" value="Sensor_HK_TwoCompSys"/>
</dbReference>
<keyword evidence="9 13" id="KW-0067">ATP-binding</keyword>
<dbReference type="RefSeq" id="WP_136381982.1">
    <property type="nucleotide sequence ID" value="NZ_SLUB01000108.1"/>
</dbReference>
<keyword evidence="3 13" id="KW-1003">Cell membrane</keyword>
<evidence type="ECO:0000256" key="6">
    <source>
        <dbReference type="ARBA" id="ARBA00022692"/>
    </source>
</evidence>
<evidence type="ECO:0000256" key="5">
    <source>
        <dbReference type="ARBA" id="ARBA00022679"/>
    </source>
</evidence>
<proteinExistence type="predicted"/>
<dbReference type="Pfam" id="PF02518">
    <property type="entry name" value="HATPase_c"/>
    <property type="match status" value="1"/>
</dbReference>
<keyword evidence="11 13" id="KW-0902">Two-component regulatory system</keyword>
<dbReference type="Proteomes" id="UP000306477">
    <property type="component" value="Unassembled WGS sequence"/>
</dbReference>